<keyword evidence="1" id="KW-0812">Transmembrane</keyword>
<keyword evidence="1" id="KW-1133">Transmembrane helix</keyword>
<dbReference type="AlphaFoldDB" id="A0A0W8E8C8"/>
<organism evidence="2">
    <name type="scientific">hydrocarbon metagenome</name>
    <dbReference type="NCBI Taxonomy" id="938273"/>
    <lineage>
        <taxon>unclassified sequences</taxon>
        <taxon>metagenomes</taxon>
        <taxon>ecological metagenomes</taxon>
    </lineage>
</organism>
<evidence type="ECO:0000313" key="2">
    <source>
        <dbReference type="EMBL" id="KUG04864.1"/>
    </source>
</evidence>
<dbReference type="Gene3D" id="6.10.250.2870">
    <property type="match status" value="1"/>
</dbReference>
<proteinExistence type="predicted"/>
<dbReference type="EMBL" id="LNQE01001837">
    <property type="protein sequence ID" value="KUG04864.1"/>
    <property type="molecule type" value="Genomic_DNA"/>
</dbReference>
<reference evidence="2" key="1">
    <citation type="journal article" date="2015" name="Proc. Natl. Acad. Sci. U.S.A.">
        <title>Networks of energetic and metabolic interactions define dynamics in microbial communities.</title>
        <authorList>
            <person name="Embree M."/>
            <person name="Liu J.K."/>
            <person name="Al-Bassam M.M."/>
            <person name="Zengler K."/>
        </authorList>
    </citation>
    <scope>NUCLEOTIDE SEQUENCE</scope>
</reference>
<name>A0A0W8E8C8_9ZZZZ</name>
<protein>
    <submittedName>
        <fullName evidence="2">Uncharacterized protein</fullName>
    </submittedName>
</protein>
<feature type="transmembrane region" description="Helical" evidence="1">
    <location>
        <begin position="42"/>
        <end position="68"/>
    </location>
</feature>
<accession>A0A0W8E8C8</accession>
<feature type="transmembrane region" description="Helical" evidence="1">
    <location>
        <begin position="133"/>
        <end position="152"/>
    </location>
</feature>
<comment type="caution">
    <text evidence="2">The sequence shown here is derived from an EMBL/GenBank/DDBJ whole genome shotgun (WGS) entry which is preliminary data.</text>
</comment>
<gene>
    <name evidence="2" type="ORF">ASZ90_017744</name>
</gene>
<sequence length="497" mass="56329">MIWYEIPQVSSHILFVIFLLTAAFQALIALEVRELLREKRPMCFLSLLYILLAVNSAIFAAEALLAIASIEGGIFLAIPVLPRYISILPVLLFLYAVIRPVELPPLLRPLTVSFFIPLLRMPQADWLPMPLPVLFSVFAAAWLAIDAVYMLLSFRAYSRMEITPSVIARIIRTIDHGICILNNRGLILEGNPAFYKLCNRLGIYKIERIEEFDEALESLEVAGRLNLERLENGRLIKTDNEVYSLQNSTFKVGKKTFTQLAISDITEISRTATVLEQETTILERKNRELECVISDIAQEEAVHERERLCRAAHDLWSQRLAVAGLSLDIMLNQAERRISRENIAEIKGLLEVSAEEETSQATRDLRSILPSLSDKYRRLGVDIKVSGGAEFNALQQEALCFVLREALANAVRHAYALNIAVILEEDRNRTGMTIQNECLADEPGVIEGRGLHDIKNRVYHAGGTVRYEKNTMFKLQVIFVKDLMNQKEELLYENCAD</sequence>
<evidence type="ECO:0000256" key="1">
    <source>
        <dbReference type="SAM" id="Phobius"/>
    </source>
</evidence>
<keyword evidence="1" id="KW-0472">Membrane</keyword>
<feature type="transmembrane region" description="Helical" evidence="1">
    <location>
        <begin position="74"/>
        <end position="98"/>
    </location>
</feature>
<feature type="transmembrane region" description="Helical" evidence="1">
    <location>
        <begin position="12"/>
        <end position="30"/>
    </location>
</feature>